<dbReference type="InterPro" id="IPR021109">
    <property type="entry name" value="Peptidase_aspartic_dom_sf"/>
</dbReference>
<protein>
    <submittedName>
        <fullName evidence="1">Uncharacterized protein</fullName>
    </submittedName>
</protein>
<proteinExistence type="predicted"/>
<dbReference type="AlphaFoldDB" id="A0AAN8RSI7"/>
<dbReference type="EMBL" id="JAVHJM010000008">
    <property type="protein sequence ID" value="KAK6508664.1"/>
    <property type="molecule type" value="Genomic_DNA"/>
</dbReference>
<evidence type="ECO:0000313" key="2">
    <source>
        <dbReference type="Proteomes" id="UP001307849"/>
    </source>
</evidence>
<accession>A0AAN8RSI7</accession>
<dbReference type="Gene3D" id="2.40.70.10">
    <property type="entry name" value="Acid Proteases"/>
    <property type="match status" value="1"/>
</dbReference>
<dbReference type="SUPFAM" id="SSF50630">
    <property type="entry name" value="Acid proteases"/>
    <property type="match status" value="1"/>
</dbReference>
<name>A0AAN8RSI7_9PEZI</name>
<comment type="caution">
    <text evidence="1">The sequence shown here is derived from an EMBL/GenBank/DDBJ whole genome shotgun (WGS) entry which is preliminary data.</text>
</comment>
<reference evidence="1 2" key="1">
    <citation type="submission" date="2019-10" db="EMBL/GenBank/DDBJ databases">
        <authorList>
            <person name="Palmer J.M."/>
        </authorList>
    </citation>
    <scope>NUCLEOTIDE SEQUENCE [LARGE SCALE GENOMIC DNA]</scope>
    <source>
        <strain evidence="1 2">TWF506</strain>
    </source>
</reference>
<gene>
    <name evidence="1" type="ORF">TWF506_010744</name>
</gene>
<evidence type="ECO:0000313" key="1">
    <source>
        <dbReference type="EMBL" id="KAK6508664.1"/>
    </source>
</evidence>
<organism evidence="1 2">
    <name type="scientific">Arthrobotrys conoides</name>
    <dbReference type="NCBI Taxonomy" id="74498"/>
    <lineage>
        <taxon>Eukaryota</taxon>
        <taxon>Fungi</taxon>
        <taxon>Dikarya</taxon>
        <taxon>Ascomycota</taxon>
        <taxon>Pezizomycotina</taxon>
        <taxon>Orbiliomycetes</taxon>
        <taxon>Orbiliales</taxon>
        <taxon>Orbiliaceae</taxon>
        <taxon>Arthrobotrys</taxon>
    </lineage>
</organism>
<keyword evidence="2" id="KW-1185">Reference proteome</keyword>
<dbReference type="Proteomes" id="UP001307849">
    <property type="component" value="Unassembled WGS sequence"/>
</dbReference>
<sequence>MAFRSSDISWDPDTNRYYVLANVGKSNVKLSLSQDAITWLPGSKKNDSISKGDFYLDQIHLKNFGFMQRRPESFNSSYTLGLGYRGENEKPESFLRTLEVQSIVKTPNLGIYFRTFMKGLNSAAVPGAGGSLVFGGIDVAKFNVSLLKTYKSPGILNGKYGLQLRKIEFVHGNSTSTLDYGNKQQMAYLNCSDP</sequence>